<dbReference type="GO" id="GO:0005739">
    <property type="term" value="C:mitochondrion"/>
    <property type="evidence" value="ECO:0007669"/>
    <property type="project" value="TreeGrafter"/>
</dbReference>
<comment type="similarity">
    <text evidence="1">Belongs to the PPR family. P subfamily.</text>
</comment>
<accession>A0A2G9GWR9</accession>
<keyword evidence="2" id="KW-0677">Repeat</keyword>
<dbReference type="Pfam" id="PF01535">
    <property type="entry name" value="PPR"/>
    <property type="match status" value="1"/>
</dbReference>
<dbReference type="GO" id="GO:0003729">
    <property type="term" value="F:mRNA binding"/>
    <property type="evidence" value="ECO:0007669"/>
    <property type="project" value="UniProtKB-ARBA"/>
</dbReference>
<dbReference type="STRING" id="429701.A0A2G9GWR9"/>
<feature type="repeat" description="PPR" evidence="3">
    <location>
        <begin position="139"/>
        <end position="173"/>
    </location>
</feature>
<feature type="repeat" description="PPR" evidence="3">
    <location>
        <begin position="208"/>
        <end position="242"/>
    </location>
</feature>
<evidence type="ECO:0000313" key="5">
    <source>
        <dbReference type="Proteomes" id="UP000231279"/>
    </source>
</evidence>
<dbReference type="InterPro" id="IPR002885">
    <property type="entry name" value="PPR_rpt"/>
</dbReference>
<organism evidence="4 5">
    <name type="scientific">Handroanthus impetiginosus</name>
    <dbReference type="NCBI Taxonomy" id="429701"/>
    <lineage>
        <taxon>Eukaryota</taxon>
        <taxon>Viridiplantae</taxon>
        <taxon>Streptophyta</taxon>
        <taxon>Embryophyta</taxon>
        <taxon>Tracheophyta</taxon>
        <taxon>Spermatophyta</taxon>
        <taxon>Magnoliopsida</taxon>
        <taxon>eudicotyledons</taxon>
        <taxon>Gunneridae</taxon>
        <taxon>Pentapetalae</taxon>
        <taxon>asterids</taxon>
        <taxon>lamiids</taxon>
        <taxon>Lamiales</taxon>
        <taxon>Bignoniaceae</taxon>
        <taxon>Crescentiina</taxon>
        <taxon>Tabebuia alliance</taxon>
        <taxon>Handroanthus</taxon>
    </lineage>
</organism>
<sequence length="474" mass="54947">MTTMRTISRLILRESSASSPPRWLSTVTGKATAETQPRRRNVLFNKVVRAKSEASIADIFNKWVDQGNEVTRYDIRDLSIHFRSRKNFQAALQIYDWMESIKLKIQNTDQAIRISLLWKVEGLASAERYFNSLQESEKTIKTYGALLNCYCNDKVLDKALQIFEKMKVLNYLSTLNYNNVMALYLSMEQPGKVVDLVQEMEENNIALDPYTYNLLINSYGAMKNFDAVEGVLEKMKINNVECCLFTYGNLATIYFNSGLHEKANDYLETMEKMKLQPKKDGFEACHTLIRLHSEMNNLSGVNRAWEAIKSAFPKPKNLDYLIMLLALSKLGDQENLEKLFEEWEKGCSEYDFRLPNVLLGYYLSRDMIDKATSLYESMLKSRSGYNLKSLDLFATLSMKNRQIDLALEYLEMGLDKARKLNHEWFPTDETTKLFFDYFEENNDAGRYEKFVQSMKKANRLDSALLNKKAKDAES</sequence>
<dbReference type="Proteomes" id="UP000231279">
    <property type="component" value="Unassembled WGS sequence"/>
</dbReference>
<comment type="caution">
    <text evidence="4">The sequence shown here is derived from an EMBL/GenBank/DDBJ whole genome shotgun (WGS) entry which is preliminary data.</text>
</comment>
<reference evidence="5" key="1">
    <citation type="journal article" date="2018" name="Gigascience">
        <title>Genome assembly of the Pink Ipe (Handroanthus impetiginosus, Bignoniaceae), a highly valued, ecologically keystone Neotropical timber forest tree.</title>
        <authorList>
            <person name="Silva-Junior O.B."/>
            <person name="Grattapaglia D."/>
            <person name="Novaes E."/>
            <person name="Collevatti R.G."/>
        </authorList>
    </citation>
    <scope>NUCLEOTIDE SEQUENCE [LARGE SCALE GENOMIC DNA]</scope>
    <source>
        <strain evidence="5">cv. UFG-1</strain>
    </source>
</reference>
<evidence type="ECO:0000256" key="1">
    <source>
        <dbReference type="ARBA" id="ARBA00007626"/>
    </source>
</evidence>
<dbReference type="AlphaFoldDB" id="A0A2G9GWR9"/>
<dbReference type="OrthoDB" id="1717827at2759"/>
<dbReference type="Pfam" id="PF13041">
    <property type="entry name" value="PPR_2"/>
    <property type="match status" value="1"/>
</dbReference>
<dbReference type="PROSITE" id="PS51375">
    <property type="entry name" value="PPR"/>
    <property type="match status" value="2"/>
</dbReference>
<keyword evidence="5" id="KW-1185">Reference proteome</keyword>
<name>A0A2G9GWR9_9LAMI</name>
<gene>
    <name evidence="4" type="ORF">CDL12_17683</name>
</gene>
<evidence type="ECO:0000256" key="3">
    <source>
        <dbReference type="PROSITE-ProRule" id="PRU00708"/>
    </source>
</evidence>
<dbReference type="InterPro" id="IPR011990">
    <property type="entry name" value="TPR-like_helical_dom_sf"/>
</dbReference>
<evidence type="ECO:0000256" key="2">
    <source>
        <dbReference type="ARBA" id="ARBA00022737"/>
    </source>
</evidence>
<evidence type="ECO:0000313" key="4">
    <source>
        <dbReference type="EMBL" id="PIN09736.1"/>
    </source>
</evidence>
<dbReference type="PANTHER" id="PTHR45717:SF5">
    <property type="entry name" value="PENTACOTRIPEPTIDE-REPEAT REGION OF PRORP DOMAIN-CONTAINING PROTEIN"/>
    <property type="match status" value="1"/>
</dbReference>
<dbReference type="PANTHER" id="PTHR45717">
    <property type="entry name" value="OS12G0527900 PROTEIN"/>
    <property type="match status" value="1"/>
</dbReference>
<dbReference type="EMBL" id="NKXS01003449">
    <property type="protein sequence ID" value="PIN09736.1"/>
    <property type="molecule type" value="Genomic_DNA"/>
</dbReference>
<dbReference type="SUPFAM" id="SSF48452">
    <property type="entry name" value="TPR-like"/>
    <property type="match status" value="1"/>
</dbReference>
<protein>
    <recommendedName>
        <fullName evidence="6">Pentacotripeptide-repeat region of PRORP domain-containing protein</fullName>
    </recommendedName>
</protein>
<dbReference type="Gene3D" id="1.25.40.10">
    <property type="entry name" value="Tetratricopeptide repeat domain"/>
    <property type="match status" value="2"/>
</dbReference>
<dbReference type="NCBIfam" id="TIGR00756">
    <property type="entry name" value="PPR"/>
    <property type="match status" value="2"/>
</dbReference>
<dbReference type="Pfam" id="PF13812">
    <property type="entry name" value="PPR_3"/>
    <property type="match status" value="1"/>
</dbReference>
<evidence type="ECO:0008006" key="6">
    <source>
        <dbReference type="Google" id="ProtNLM"/>
    </source>
</evidence>
<proteinExistence type="inferred from homology"/>